<gene>
    <name evidence="1" type="ORF">Tco_1111668</name>
</gene>
<organism evidence="1 2">
    <name type="scientific">Tanacetum coccineum</name>
    <dbReference type="NCBI Taxonomy" id="301880"/>
    <lineage>
        <taxon>Eukaryota</taxon>
        <taxon>Viridiplantae</taxon>
        <taxon>Streptophyta</taxon>
        <taxon>Embryophyta</taxon>
        <taxon>Tracheophyta</taxon>
        <taxon>Spermatophyta</taxon>
        <taxon>Magnoliopsida</taxon>
        <taxon>eudicotyledons</taxon>
        <taxon>Gunneridae</taxon>
        <taxon>Pentapetalae</taxon>
        <taxon>asterids</taxon>
        <taxon>campanulids</taxon>
        <taxon>Asterales</taxon>
        <taxon>Asteraceae</taxon>
        <taxon>Asteroideae</taxon>
        <taxon>Anthemideae</taxon>
        <taxon>Anthemidinae</taxon>
        <taxon>Tanacetum</taxon>
    </lineage>
</organism>
<reference evidence="1" key="1">
    <citation type="journal article" date="2022" name="Int. J. Mol. Sci.">
        <title>Draft Genome of Tanacetum Coccineum: Genomic Comparison of Closely Related Tanacetum-Family Plants.</title>
        <authorList>
            <person name="Yamashiro T."/>
            <person name="Shiraishi A."/>
            <person name="Nakayama K."/>
            <person name="Satake H."/>
        </authorList>
    </citation>
    <scope>NUCLEOTIDE SEQUENCE</scope>
</reference>
<accession>A0ABQ5INR8</accession>
<dbReference type="Proteomes" id="UP001151760">
    <property type="component" value="Unassembled WGS sequence"/>
</dbReference>
<evidence type="ECO:0000313" key="2">
    <source>
        <dbReference type="Proteomes" id="UP001151760"/>
    </source>
</evidence>
<dbReference type="EMBL" id="BQNB010020953">
    <property type="protein sequence ID" value="GJU01330.1"/>
    <property type="molecule type" value="Genomic_DNA"/>
</dbReference>
<proteinExistence type="predicted"/>
<comment type="caution">
    <text evidence="1">The sequence shown here is derived from an EMBL/GenBank/DDBJ whole genome shotgun (WGS) entry which is preliminary data.</text>
</comment>
<sequence length="346" mass="39548">MGLALFYGLPNKSLEEGLKLIHTDKDVHTFFVDAKMNGKIHLYIGHKQQDLGRYYLRNMVWVEEDAGLRCSSSTPLSTRIKRKRAQKSMEVLRKKVNLRMVDDEPVGRKSIPTSRKGKEIMYELTGFTYQGKSCSKKYGLINLYIAHIPKNLAEYYYKNLTFHVSNEEVKSKLKTHEKRKLDACSMSPYDLVECAEQEAGSPYLRTPPLKPRRKGIEFPCKNLFGEFLHCDSVVDEVVLHDNWKYEGLVLDGYIDVGGSSTCCDLVHENVVDNGDSLPNMDKECFSNNVVLDAVVPNKKVYTLPLLLKKKCRNKVNVTRKTRCLNNSKTLRLRKGLEKRVSCGANN</sequence>
<keyword evidence="2" id="KW-1185">Reference proteome</keyword>
<name>A0ABQ5INR8_9ASTR</name>
<evidence type="ECO:0000313" key="1">
    <source>
        <dbReference type="EMBL" id="GJU01330.1"/>
    </source>
</evidence>
<reference evidence="1" key="2">
    <citation type="submission" date="2022-01" db="EMBL/GenBank/DDBJ databases">
        <authorList>
            <person name="Yamashiro T."/>
            <person name="Shiraishi A."/>
            <person name="Satake H."/>
            <person name="Nakayama K."/>
        </authorList>
    </citation>
    <scope>NUCLEOTIDE SEQUENCE</scope>
</reference>
<protein>
    <submittedName>
        <fullName evidence="1">Uncharacterized protein</fullName>
    </submittedName>
</protein>